<proteinExistence type="predicted"/>
<reference evidence="2" key="1">
    <citation type="submission" date="2013-08" db="EMBL/GenBank/DDBJ databases">
        <authorList>
            <person name="Mendez C."/>
            <person name="Richter M."/>
            <person name="Ferrer M."/>
            <person name="Sanchez J."/>
        </authorList>
    </citation>
    <scope>NUCLEOTIDE SEQUENCE</scope>
</reference>
<dbReference type="EC" id="1.4.3.1" evidence="2"/>
<reference evidence="2" key="2">
    <citation type="journal article" date="2014" name="ISME J.">
        <title>Microbial stratification in low pH oxic and suboxic macroscopic growths along an acid mine drainage.</title>
        <authorList>
            <person name="Mendez-Garcia C."/>
            <person name="Mesa V."/>
            <person name="Sprenger R.R."/>
            <person name="Richter M."/>
            <person name="Diez M.S."/>
            <person name="Solano J."/>
            <person name="Bargiela R."/>
            <person name="Golyshina O.V."/>
            <person name="Manteca A."/>
            <person name="Ramos J.L."/>
            <person name="Gallego J.R."/>
            <person name="Llorente I."/>
            <person name="Martins Dos Santos V.A."/>
            <person name="Jensen O.N."/>
            <person name="Pelaez A.I."/>
            <person name="Sanchez J."/>
            <person name="Ferrer M."/>
        </authorList>
    </citation>
    <scope>NUCLEOTIDE SEQUENCE</scope>
</reference>
<name>T0YW39_9ZZZZ</name>
<feature type="non-terminal residue" evidence="2">
    <location>
        <position position="170"/>
    </location>
</feature>
<evidence type="ECO:0000313" key="2">
    <source>
        <dbReference type="EMBL" id="EQD36152.1"/>
    </source>
</evidence>
<feature type="non-terminal residue" evidence="2">
    <location>
        <position position="1"/>
    </location>
</feature>
<accession>T0YW39</accession>
<dbReference type="EMBL" id="AUZX01013250">
    <property type="protein sequence ID" value="EQD36152.1"/>
    <property type="molecule type" value="Genomic_DNA"/>
</dbReference>
<feature type="domain" description="FAD dependent oxidoreductase" evidence="1">
    <location>
        <begin position="1"/>
        <end position="167"/>
    </location>
</feature>
<dbReference type="AlphaFoldDB" id="T0YW39"/>
<sequence>GLSCAYSLHRRGFEVTLAEARRPGGGASAGNGGWVCPSLSAPVPGPGVLANALRWMLQPGSPLLVRPGWDPSFWAWLISFARHCNRQDHLRGLEAVAAMAGSAAQQFRNLEEAGVSFEAHHQGLLLLFLSRPAAEEEMAVLRRIRALGLAAPTFVERGQLSQLEPATGGL</sequence>
<dbReference type="Gene3D" id="3.50.50.60">
    <property type="entry name" value="FAD/NAD(P)-binding domain"/>
    <property type="match status" value="1"/>
</dbReference>
<dbReference type="Pfam" id="PF01266">
    <property type="entry name" value="DAO"/>
    <property type="match status" value="1"/>
</dbReference>
<comment type="caution">
    <text evidence="2">The sequence shown here is derived from an EMBL/GenBank/DDBJ whole genome shotgun (WGS) entry which is preliminary data.</text>
</comment>
<dbReference type="InterPro" id="IPR006076">
    <property type="entry name" value="FAD-dep_OxRdtase"/>
</dbReference>
<gene>
    <name evidence="2" type="ORF">B1A_17988</name>
</gene>
<dbReference type="GO" id="GO:0008445">
    <property type="term" value="F:D-aspartate oxidase activity"/>
    <property type="evidence" value="ECO:0007669"/>
    <property type="project" value="UniProtKB-EC"/>
</dbReference>
<organism evidence="2">
    <name type="scientific">mine drainage metagenome</name>
    <dbReference type="NCBI Taxonomy" id="410659"/>
    <lineage>
        <taxon>unclassified sequences</taxon>
        <taxon>metagenomes</taxon>
        <taxon>ecological metagenomes</taxon>
    </lineage>
</organism>
<evidence type="ECO:0000259" key="1">
    <source>
        <dbReference type="Pfam" id="PF01266"/>
    </source>
</evidence>
<dbReference type="InterPro" id="IPR036188">
    <property type="entry name" value="FAD/NAD-bd_sf"/>
</dbReference>
<dbReference type="SUPFAM" id="SSF51905">
    <property type="entry name" value="FAD/NAD(P)-binding domain"/>
    <property type="match status" value="1"/>
</dbReference>
<keyword evidence="2" id="KW-0560">Oxidoreductase</keyword>
<protein>
    <submittedName>
        <fullName evidence="2">FAD dependent oxidoreductase</fullName>
        <ecNumber evidence="2">1.4.3.1</ecNumber>
    </submittedName>
</protein>